<dbReference type="Pfam" id="PF01266">
    <property type="entry name" value="DAO"/>
    <property type="match status" value="1"/>
</dbReference>
<dbReference type="AlphaFoldDB" id="A0A2X0V6P8"/>
<dbReference type="PANTHER" id="PTHR42720:SF1">
    <property type="entry name" value="GLYCEROL 3-PHOSPHATE OXIDASE"/>
    <property type="match status" value="1"/>
</dbReference>
<dbReference type="PANTHER" id="PTHR42720">
    <property type="entry name" value="GLYCEROL-3-PHOSPHATE DEHYDROGENASE"/>
    <property type="match status" value="1"/>
</dbReference>
<dbReference type="SUPFAM" id="SSF51905">
    <property type="entry name" value="FAD/NAD(P)-binding domain"/>
    <property type="match status" value="1"/>
</dbReference>
<dbReference type="Gene3D" id="1.10.10.1100">
    <property type="entry name" value="BFD-like [2Fe-2S]-binding domain"/>
    <property type="match status" value="1"/>
</dbReference>
<protein>
    <submittedName>
        <fullName evidence="4">L-2-hydroxyglutarate oxidase LhgO</fullName>
        <ecNumber evidence="4">1.1.3.15</ecNumber>
    </submittedName>
</protein>
<dbReference type="EMBL" id="UAPV01000001">
    <property type="protein sequence ID" value="SPT70951.1"/>
    <property type="molecule type" value="Genomic_DNA"/>
</dbReference>
<keyword evidence="1 4" id="KW-0560">Oxidoreductase</keyword>
<dbReference type="InterPro" id="IPR041854">
    <property type="entry name" value="BFD-like_2Fe2S-bd_dom_sf"/>
</dbReference>
<dbReference type="CDD" id="cd19946">
    <property type="entry name" value="GlpA-like_Fer2_BFD-like"/>
    <property type="match status" value="1"/>
</dbReference>
<proteinExistence type="predicted"/>
<dbReference type="Gene3D" id="3.50.50.60">
    <property type="entry name" value="FAD/NAD(P)-binding domain"/>
    <property type="match status" value="1"/>
</dbReference>
<sequence>MADRELYDVVIVGGGIVGCAMFRKSVLQGAKTLLIEKGDYILSGASKANSAILHTGFDAPPDSLELECVKRGHQEYLDIYESMNLTVDKSGAVVVAWNQEQLDKLPSLLEKAHKNGVTDVRLIDKKELLELEGHLSDKAMGALYVPRESLIDPWSAPYAYVKQGIVNGGKCLLNCELTACSKDKDNSIWTLNTTQGAIDCKMVINCAGLFGDHVENMVHKSPFVIKPRKGQFVVFDKTAASLAKPIILPVPTEITKGIVITRTAFGNLLVGPTAEEQEDRVHARVEYDVLKELIDKGNELIPELKNHPVTTLYAGLRPATEQKEYRVAFYPEKNWICVGGIRSTGLTAALGIASYVFDTIKDNFAMNLKPLEKVETPVVPVISEFGKRSYEIDLNTEIVCHCERVTRKEIVEALNGILPPASIGAFKRRTRAMMGRCQGFYCSGKVAELTNNFFES</sequence>
<dbReference type="Proteomes" id="UP000250086">
    <property type="component" value="Unassembled WGS sequence"/>
</dbReference>
<keyword evidence="5" id="KW-1185">Reference proteome</keyword>
<name>A0A2X0V6P8_9GAMM</name>
<dbReference type="SUPFAM" id="SSF54373">
    <property type="entry name" value="FAD-linked reductases, C-terminal domain"/>
    <property type="match status" value="1"/>
</dbReference>
<evidence type="ECO:0000313" key="5">
    <source>
        <dbReference type="Proteomes" id="UP000250086"/>
    </source>
</evidence>
<evidence type="ECO:0000256" key="1">
    <source>
        <dbReference type="ARBA" id="ARBA00023002"/>
    </source>
</evidence>
<dbReference type="EC" id="1.1.3.15" evidence="4"/>
<dbReference type="RefSeq" id="WP_113744963.1">
    <property type="nucleotide sequence ID" value="NZ_UAPU01000005.1"/>
</dbReference>
<organism evidence="4 5">
    <name type="scientific">Anaerobiospirillum thomasii</name>
    <dbReference type="NCBI Taxonomy" id="179995"/>
    <lineage>
        <taxon>Bacteria</taxon>
        <taxon>Pseudomonadati</taxon>
        <taxon>Pseudomonadota</taxon>
        <taxon>Gammaproteobacteria</taxon>
        <taxon>Aeromonadales</taxon>
        <taxon>Succinivibrionaceae</taxon>
        <taxon>Anaerobiospirillum</taxon>
    </lineage>
</organism>
<evidence type="ECO:0000259" key="3">
    <source>
        <dbReference type="Pfam" id="PF04324"/>
    </source>
</evidence>
<dbReference type="InterPro" id="IPR007419">
    <property type="entry name" value="BFD-like_2Fe2S-bd_dom"/>
</dbReference>
<dbReference type="OrthoDB" id="9801699at2"/>
<feature type="domain" description="FAD dependent oxidoreductase" evidence="2">
    <location>
        <begin position="8"/>
        <end position="356"/>
    </location>
</feature>
<reference evidence="4 5" key="1">
    <citation type="submission" date="2018-06" db="EMBL/GenBank/DDBJ databases">
        <authorList>
            <consortium name="Pathogen Informatics"/>
            <person name="Doyle S."/>
        </authorList>
    </citation>
    <scope>NUCLEOTIDE SEQUENCE [LARGE SCALE GENOMIC DNA]</scope>
    <source>
        <strain evidence="4 5">NCTC13093</strain>
    </source>
</reference>
<evidence type="ECO:0000259" key="2">
    <source>
        <dbReference type="Pfam" id="PF01266"/>
    </source>
</evidence>
<dbReference type="Gene3D" id="3.30.9.10">
    <property type="entry name" value="D-Amino Acid Oxidase, subunit A, domain 2"/>
    <property type="match status" value="1"/>
</dbReference>
<dbReference type="Pfam" id="PF04324">
    <property type="entry name" value="Fer2_BFD"/>
    <property type="match status" value="1"/>
</dbReference>
<dbReference type="InterPro" id="IPR036188">
    <property type="entry name" value="FAD/NAD-bd_sf"/>
</dbReference>
<dbReference type="GO" id="GO:0003973">
    <property type="term" value="F:(S)-2-hydroxy-acid oxidase activity"/>
    <property type="evidence" value="ECO:0007669"/>
    <property type="project" value="UniProtKB-EC"/>
</dbReference>
<dbReference type="InterPro" id="IPR052745">
    <property type="entry name" value="G3P_Oxidase/Oxidoreductase"/>
</dbReference>
<gene>
    <name evidence="4" type="primary">lhgO</name>
    <name evidence="4" type="ORF">NCTC13093_02378</name>
</gene>
<feature type="domain" description="BFD-like [2Fe-2S]-binding" evidence="3">
    <location>
        <begin position="398"/>
        <end position="449"/>
    </location>
</feature>
<accession>A0A2X0V6P8</accession>
<dbReference type="InterPro" id="IPR006076">
    <property type="entry name" value="FAD-dep_OxRdtase"/>
</dbReference>
<evidence type="ECO:0000313" key="4">
    <source>
        <dbReference type="EMBL" id="SPT70951.1"/>
    </source>
</evidence>
<dbReference type="PROSITE" id="PS51257">
    <property type="entry name" value="PROKAR_LIPOPROTEIN"/>
    <property type="match status" value="1"/>
</dbReference>